<evidence type="ECO:0000259" key="1">
    <source>
        <dbReference type="Pfam" id="PF12849"/>
    </source>
</evidence>
<feature type="domain" description="PBP" evidence="1">
    <location>
        <begin position="62"/>
        <end position="283"/>
    </location>
</feature>
<dbReference type="EMBL" id="FPJW01000012">
    <property type="protein sequence ID" value="SFX75669.1"/>
    <property type="molecule type" value="Genomic_DNA"/>
</dbReference>
<dbReference type="Gene3D" id="3.40.190.10">
    <property type="entry name" value="Periplasmic binding protein-like II"/>
    <property type="match status" value="2"/>
</dbReference>
<sequence>MNPFKIDGLDREPIKTGTSLATQQLTALTHHQLQEALITMNRLLLLFILLFALSGSLQANPQVVRLATTTSTYNSGLLGHLLPHFEKQHGITVQVLSVGTGQALKLGQDGDVDLVITHAPVAEEAFVEAGHGIEPRSLMYNDYVLVGPKNDPLNLEQAEGILDALEKIHQRNRVFVSRGDDSGTHKKELELWELAGLQPGFRNYRAVGQGMGRVLTMTSEMKGYTLTDRGTWLAMRSRLDLALLYEGGIDLANPYQVILVNPQRHPGINHRGARLLRDWLLSETGQALINGFTVDDEPLFFADAN</sequence>
<organism evidence="2 3">
    <name type="scientific">Marinospirillum alkaliphilum DSM 21637</name>
    <dbReference type="NCBI Taxonomy" id="1122209"/>
    <lineage>
        <taxon>Bacteria</taxon>
        <taxon>Pseudomonadati</taxon>
        <taxon>Pseudomonadota</taxon>
        <taxon>Gammaproteobacteria</taxon>
        <taxon>Oceanospirillales</taxon>
        <taxon>Oceanospirillaceae</taxon>
        <taxon>Marinospirillum</taxon>
    </lineage>
</organism>
<protein>
    <submittedName>
        <fullName evidence="2">Tungstate transport system substrate-binding protein</fullName>
    </submittedName>
</protein>
<evidence type="ECO:0000313" key="2">
    <source>
        <dbReference type="EMBL" id="SFX75669.1"/>
    </source>
</evidence>
<name>A0A1K1ZQB8_9GAMM</name>
<dbReference type="Proteomes" id="UP000182350">
    <property type="component" value="Unassembled WGS sequence"/>
</dbReference>
<evidence type="ECO:0000313" key="3">
    <source>
        <dbReference type="Proteomes" id="UP000182350"/>
    </source>
</evidence>
<proteinExistence type="predicted"/>
<keyword evidence="3" id="KW-1185">Reference proteome</keyword>
<dbReference type="PANTHER" id="PTHR37945">
    <property type="entry name" value="EXTRACELLULAR TUNGSTATE BINDING PROTEIN"/>
    <property type="match status" value="1"/>
</dbReference>
<gene>
    <name evidence="2" type="ORF">SAMN02745752_02781</name>
</gene>
<dbReference type="PANTHER" id="PTHR37945:SF1">
    <property type="entry name" value="EXTRACELLULAR TUNGSTATE BINDING PROTEIN"/>
    <property type="match status" value="1"/>
</dbReference>
<dbReference type="STRING" id="1122209.SAMN02745752_02781"/>
<dbReference type="InterPro" id="IPR024370">
    <property type="entry name" value="PBP_domain"/>
</dbReference>
<accession>A0A1K1ZQB8</accession>
<dbReference type="AlphaFoldDB" id="A0A1K1ZQB8"/>
<dbReference type="CDD" id="cd05466">
    <property type="entry name" value="PBP2_LTTR_substrate"/>
    <property type="match status" value="1"/>
</dbReference>
<dbReference type="Pfam" id="PF12849">
    <property type="entry name" value="PBP_like_2"/>
    <property type="match status" value="1"/>
</dbReference>
<dbReference type="InterPro" id="IPR052738">
    <property type="entry name" value="ABC-Tungstate_binding"/>
</dbReference>
<dbReference type="SUPFAM" id="SSF53850">
    <property type="entry name" value="Periplasmic binding protein-like II"/>
    <property type="match status" value="1"/>
</dbReference>
<reference evidence="2 3" key="1">
    <citation type="submission" date="2016-11" db="EMBL/GenBank/DDBJ databases">
        <authorList>
            <person name="Jaros S."/>
            <person name="Januszkiewicz K."/>
            <person name="Wedrychowicz H."/>
        </authorList>
    </citation>
    <scope>NUCLEOTIDE SEQUENCE [LARGE SCALE GENOMIC DNA]</scope>
    <source>
        <strain evidence="2 3">DSM 21637</strain>
    </source>
</reference>